<keyword evidence="9" id="KW-1185">Reference proteome</keyword>
<dbReference type="EMBL" id="CP001338">
    <property type="protein sequence ID" value="ACL15939.1"/>
    <property type="molecule type" value="Genomic_DNA"/>
</dbReference>
<dbReference type="PROSITE" id="PS00738">
    <property type="entry name" value="ADOHCYASE_1"/>
    <property type="match status" value="1"/>
</dbReference>
<feature type="binding site" evidence="5">
    <location>
        <begin position="208"/>
        <end position="213"/>
    </location>
    <ligand>
        <name>NAD(+)</name>
        <dbReference type="ChEBI" id="CHEBI:57540"/>
    </ligand>
</feature>
<dbReference type="SUPFAM" id="SSF51735">
    <property type="entry name" value="NAD(P)-binding Rossmann-fold domains"/>
    <property type="match status" value="1"/>
</dbReference>
<dbReference type="PIRSF" id="PIRSF001109">
    <property type="entry name" value="Ad_hcy_hydrolase"/>
    <property type="match status" value="1"/>
</dbReference>
<dbReference type="Pfam" id="PF00670">
    <property type="entry name" value="AdoHcyase_NAD"/>
    <property type="match status" value="1"/>
</dbReference>
<dbReference type="Pfam" id="PF05221">
    <property type="entry name" value="AdoHcyase"/>
    <property type="match status" value="2"/>
</dbReference>
<accession>B8GEX2</accession>
<proteinExistence type="inferred from homology"/>
<protein>
    <recommendedName>
        <fullName evidence="4">Adenosylhomocysteinase</fullName>
        <ecNumber evidence="4">3.13.2.1</ecNumber>
    </recommendedName>
</protein>
<evidence type="ECO:0000256" key="3">
    <source>
        <dbReference type="ARBA" id="ARBA00023027"/>
    </source>
</evidence>
<dbReference type="GeneID" id="7270151"/>
<dbReference type="InterPro" id="IPR015878">
    <property type="entry name" value="Ado_hCys_hydrolase_NAD-bd"/>
</dbReference>
<dbReference type="GO" id="GO:0004013">
    <property type="term" value="F:adenosylhomocysteinase activity"/>
    <property type="evidence" value="ECO:0007669"/>
    <property type="project" value="UniProtKB-UniRule"/>
</dbReference>
<dbReference type="eggNOG" id="arCOG04137">
    <property type="taxonomic scope" value="Archaea"/>
</dbReference>
<dbReference type="InterPro" id="IPR042172">
    <property type="entry name" value="Adenosylhomocyst_ase-like_sf"/>
</dbReference>
<dbReference type="GO" id="GO:0005829">
    <property type="term" value="C:cytosol"/>
    <property type="evidence" value="ECO:0007669"/>
    <property type="project" value="TreeGrafter"/>
</dbReference>
<sequence length="410" mass="44303">MEKDTGTLKIEWAGQFMPVLSRIREQFVKEQPLHGVTIGMALHVEAKTANLVMTLAAGGAEVYITGCNPLSTQDDVAQALNRVPHVHCFAERGCSVEEYYAAIDKVLDAKPSVTIDDGMDLIHYIHTKRRELLSTVIGGCEETTTGIHRLHAMAAEGKLEFPVVAVNDTPMKHHFDNVHGTGESVLSAVMITTNVLIAGKYLVVAGYGFCGRGLARKAHGLGAKVIVTEVDPRKALEAHMDGFLVMSMAEAARLGDIFVTVSGNAHVINSTHFSQLKDGAILANAGHFNVEIDIDWLEAHASGKESRDGIDTYLLDGKRIHILAEGRLVNLATPKGMGHPAEVMDLSFALQALCARYITEHGKELSGGVYEVPEAIDVQVADQKLASLGITIDTLSDEQKTYLSNWDAGT</sequence>
<feature type="binding site" evidence="5">
    <location>
        <position position="339"/>
    </location>
    <ligand>
        <name>NAD(+)</name>
        <dbReference type="ChEBI" id="CHEBI:57540"/>
    </ligand>
</feature>
<evidence type="ECO:0000256" key="5">
    <source>
        <dbReference type="PIRSR" id="PIRSR001109-2"/>
    </source>
</evidence>
<evidence type="ECO:0000259" key="7">
    <source>
        <dbReference type="SMART" id="SM00997"/>
    </source>
</evidence>
<evidence type="ECO:0000256" key="4">
    <source>
        <dbReference type="NCBIfam" id="TIGR00936"/>
    </source>
</evidence>
<dbReference type="RefSeq" id="WP_012617258.1">
    <property type="nucleotide sequence ID" value="NC_011832.1"/>
</dbReference>
<dbReference type="Gene3D" id="3.40.50.720">
    <property type="entry name" value="NAD(P)-binding Rossmann-like Domain"/>
    <property type="match status" value="1"/>
</dbReference>
<dbReference type="Proteomes" id="UP000002457">
    <property type="component" value="Chromosome"/>
</dbReference>
<feature type="binding site" evidence="5">
    <location>
        <position position="330"/>
    </location>
    <ligand>
        <name>NAD(+)</name>
        <dbReference type="ChEBI" id="CHEBI:57540"/>
    </ligand>
</feature>
<dbReference type="SMART" id="SM00997">
    <property type="entry name" value="AdoHcyase_NAD"/>
    <property type="match status" value="1"/>
</dbReference>
<dbReference type="SMART" id="SM00996">
    <property type="entry name" value="AdoHcyase"/>
    <property type="match status" value="1"/>
</dbReference>
<dbReference type="InterPro" id="IPR000043">
    <property type="entry name" value="Adenosylhomocysteinase-like"/>
</dbReference>
<dbReference type="NCBIfam" id="TIGR00936">
    <property type="entry name" value="ahcY"/>
    <property type="match status" value="1"/>
</dbReference>
<keyword evidence="3 5" id="KW-0520">NAD</keyword>
<evidence type="ECO:0000256" key="6">
    <source>
        <dbReference type="RuleBase" id="RU004166"/>
    </source>
</evidence>
<dbReference type="NCBIfam" id="NF004005">
    <property type="entry name" value="PRK05476.2-3"/>
    <property type="match status" value="1"/>
</dbReference>
<evidence type="ECO:0000256" key="1">
    <source>
        <dbReference type="ARBA" id="ARBA00007122"/>
    </source>
</evidence>
<gene>
    <name evidence="8" type="ordered locus">Mpal_0567</name>
</gene>
<dbReference type="Gene3D" id="3.40.50.1480">
    <property type="entry name" value="Adenosylhomocysteinase-like"/>
    <property type="match status" value="1"/>
</dbReference>
<keyword evidence="8" id="KW-0378">Hydrolase</keyword>
<reference evidence="8 9" key="1">
    <citation type="journal article" date="2015" name="Genome Announc.">
        <title>Complete Genome Sequence of Methanosphaerula palustris E1-9CT, a Hydrogenotrophic Methanogen Isolated from a Minerotrophic Fen Peatland.</title>
        <authorList>
            <person name="Cadillo-Quiroz H."/>
            <person name="Browne P."/>
            <person name="Kyrpides N."/>
            <person name="Woyke T."/>
            <person name="Goodwin L."/>
            <person name="Detter C."/>
            <person name="Yavitt J.B."/>
            <person name="Zinder S.H."/>
        </authorList>
    </citation>
    <scope>NUCLEOTIDE SEQUENCE [LARGE SCALE GENOMIC DNA]</scope>
    <source>
        <strain evidence="9">ATCC BAA-1556 / DSM 19958 / E1-9c</strain>
    </source>
</reference>
<dbReference type="STRING" id="521011.Mpal_0567"/>
<feature type="binding site" evidence="5">
    <location>
        <position position="229"/>
    </location>
    <ligand>
        <name>NAD(+)</name>
        <dbReference type="ChEBI" id="CHEBI:57540"/>
    </ligand>
</feature>
<dbReference type="PANTHER" id="PTHR23420">
    <property type="entry name" value="ADENOSYLHOMOCYSTEINASE"/>
    <property type="match status" value="1"/>
</dbReference>
<feature type="binding site" evidence="5">
    <location>
        <begin position="143"/>
        <end position="145"/>
    </location>
    <ligand>
        <name>NAD(+)</name>
        <dbReference type="ChEBI" id="CHEBI:57540"/>
    </ligand>
</feature>
<feature type="domain" description="S-adenosyl-L-homocysteine hydrolase NAD binding" evidence="7">
    <location>
        <begin position="177"/>
        <end position="336"/>
    </location>
</feature>
<dbReference type="InterPro" id="IPR036291">
    <property type="entry name" value="NAD(P)-bd_dom_sf"/>
</dbReference>
<keyword evidence="2" id="KW-0554">One-carbon metabolism</keyword>
<evidence type="ECO:0000313" key="8">
    <source>
        <dbReference type="EMBL" id="ACL15939.1"/>
    </source>
</evidence>
<dbReference type="PANTHER" id="PTHR23420:SF0">
    <property type="entry name" value="ADENOSYLHOMOCYSTEINASE"/>
    <property type="match status" value="1"/>
</dbReference>
<feature type="binding site" evidence="5">
    <location>
        <begin position="285"/>
        <end position="287"/>
    </location>
    <ligand>
        <name>NAD(+)</name>
        <dbReference type="ChEBI" id="CHEBI:57540"/>
    </ligand>
</feature>
<dbReference type="CDD" id="cd00401">
    <property type="entry name" value="SAHH"/>
    <property type="match status" value="1"/>
</dbReference>
<dbReference type="SUPFAM" id="SSF52283">
    <property type="entry name" value="Formate/glycerate dehydrogenase catalytic domain-like"/>
    <property type="match status" value="1"/>
</dbReference>
<dbReference type="EC" id="3.13.2.1" evidence="4"/>
<dbReference type="GO" id="GO:0033353">
    <property type="term" value="P:S-adenosylmethionine cycle"/>
    <property type="evidence" value="ECO:0007669"/>
    <property type="project" value="TreeGrafter"/>
</dbReference>
<dbReference type="HOGENOM" id="CLU_025194_0_2_2"/>
<dbReference type="InterPro" id="IPR020082">
    <property type="entry name" value="S-Ado-L-homoCys_hydrolase_CS"/>
</dbReference>
<dbReference type="OrthoDB" id="8479at2157"/>
<dbReference type="AlphaFoldDB" id="B8GEX2"/>
<evidence type="ECO:0000313" key="9">
    <source>
        <dbReference type="Proteomes" id="UP000002457"/>
    </source>
</evidence>
<dbReference type="GO" id="GO:0006730">
    <property type="term" value="P:one-carbon metabolic process"/>
    <property type="evidence" value="ECO:0007669"/>
    <property type="project" value="UniProtKB-UniRule"/>
</dbReference>
<evidence type="ECO:0000256" key="2">
    <source>
        <dbReference type="ARBA" id="ARBA00022563"/>
    </source>
</evidence>
<name>B8GEX2_METPE</name>
<organism evidence="8 9">
    <name type="scientific">Methanosphaerula palustris (strain ATCC BAA-1556 / DSM 19958 / E1-9c)</name>
    <dbReference type="NCBI Taxonomy" id="521011"/>
    <lineage>
        <taxon>Archaea</taxon>
        <taxon>Methanobacteriati</taxon>
        <taxon>Methanobacteriota</taxon>
        <taxon>Stenosarchaea group</taxon>
        <taxon>Methanomicrobia</taxon>
        <taxon>Methanomicrobiales</taxon>
        <taxon>Methanoregulaceae</taxon>
        <taxon>Methanosphaerula</taxon>
    </lineage>
</organism>
<dbReference type="PROSITE" id="PS00739">
    <property type="entry name" value="ADOHCYASE_2"/>
    <property type="match status" value="1"/>
</dbReference>
<comment type="similarity">
    <text evidence="1 6">Belongs to the adenosylhomocysteinase family.</text>
</comment>
<dbReference type="KEGG" id="mpl:Mpal_0567"/>
<comment type="cofactor">
    <cofactor evidence="5">
        <name>NAD(+)</name>
        <dbReference type="ChEBI" id="CHEBI:57540"/>
    </cofactor>
    <text evidence="5">Binds 1 NAD(+) per subunit.</text>
</comment>